<proteinExistence type="predicted"/>
<dbReference type="Gene3D" id="3.30.230.10">
    <property type="match status" value="1"/>
</dbReference>
<reference evidence="2" key="1">
    <citation type="journal article" date="2014" name="Front. Microbiol.">
        <title>High frequency of phylogenetically diverse reductive dehalogenase-homologous genes in deep subseafloor sedimentary metagenomes.</title>
        <authorList>
            <person name="Kawai M."/>
            <person name="Futagami T."/>
            <person name="Toyoda A."/>
            <person name="Takaki Y."/>
            <person name="Nishi S."/>
            <person name="Hori S."/>
            <person name="Arai W."/>
            <person name="Tsubouchi T."/>
            <person name="Morono Y."/>
            <person name="Uchiyama I."/>
            <person name="Ito T."/>
            <person name="Fujiyama A."/>
            <person name="Inagaki F."/>
            <person name="Takami H."/>
        </authorList>
    </citation>
    <scope>NUCLEOTIDE SEQUENCE</scope>
    <source>
        <strain evidence="2">Expedition CK06-06</strain>
    </source>
</reference>
<feature type="non-terminal residue" evidence="2">
    <location>
        <position position="1"/>
    </location>
</feature>
<protein>
    <recommendedName>
        <fullName evidence="1">Lon proteolytic domain-containing protein</fullName>
    </recommendedName>
</protein>
<sequence>ETQEERFVRIPEEGGRDLISADPLAPGMVYAACVGEDGTISLYRLEVGTSSGPGRLRPAGGLMREMKESIQRAFAYLQGHKVEWGLAKALDTIDFHVEAVDLLGSAKGCEAGIAFIVALASAVKKTPVLHGLIILGDLSIMGTIKTVFSLAELLQLAMDNGAKRALIPLENKRNFLEVSGDTLARVDPIFYPDPRTAVAKALGIH</sequence>
<dbReference type="GO" id="GO:0006508">
    <property type="term" value="P:proteolysis"/>
    <property type="evidence" value="ECO:0007669"/>
    <property type="project" value="InterPro"/>
</dbReference>
<dbReference type="GO" id="GO:0030163">
    <property type="term" value="P:protein catabolic process"/>
    <property type="evidence" value="ECO:0007669"/>
    <property type="project" value="InterPro"/>
</dbReference>
<dbReference type="Pfam" id="PF05362">
    <property type="entry name" value="Lon_C"/>
    <property type="match status" value="1"/>
</dbReference>
<accession>X0WD47</accession>
<dbReference type="PANTHER" id="PTHR10046">
    <property type="entry name" value="ATP DEPENDENT LON PROTEASE FAMILY MEMBER"/>
    <property type="match status" value="1"/>
</dbReference>
<evidence type="ECO:0000259" key="1">
    <source>
        <dbReference type="Pfam" id="PF05362"/>
    </source>
</evidence>
<dbReference type="InterPro" id="IPR014721">
    <property type="entry name" value="Ribsml_uS5_D2-typ_fold_subgr"/>
</dbReference>
<dbReference type="GO" id="GO:0005524">
    <property type="term" value="F:ATP binding"/>
    <property type="evidence" value="ECO:0007669"/>
    <property type="project" value="InterPro"/>
</dbReference>
<organism evidence="2">
    <name type="scientific">marine sediment metagenome</name>
    <dbReference type="NCBI Taxonomy" id="412755"/>
    <lineage>
        <taxon>unclassified sequences</taxon>
        <taxon>metagenomes</taxon>
        <taxon>ecological metagenomes</taxon>
    </lineage>
</organism>
<dbReference type="AlphaFoldDB" id="X0WD47"/>
<feature type="domain" description="Lon proteolytic" evidence="1">
    <location>
        <begin position="42"/>
        <end position="181"/>
    </location>
</feature>
<gene>
    <name evidence="2" type="ORF">S01H1_49461</name>
</gene>
<dbReference type="EMBL" id="BARS01031824">
    <property type="protein sequence ID" value="GAG22473.1"/>
    <property type="molecule type" value="Genomic_DNA"/>
</dbReference>
<dbReference type="SUPFAM" id="SSF54211">
    <property type="entry name" value="Ribosomal protein S5 domain 2-like"/>
    <property type="match status" value="1"/>
</dbReference>
<dbReference type="GO" id="GO:0004176">
    <property type="term" value="F:ATP-dependent peptidase activity"/>
    <property type="evidence" value="ECO:0007669"/>
    <property type="project" value="InterPro"/>
</dbReference>
<comment type="caution">
    <text evidence="2">The sequence shown here is derived from an EMBL/GenBank/DDBJ whole genome shotgun (WGS) entry which is preliminary data.</text>
</comment>
<dbReference type="GO" id="GO:0004252">
    <property type="term" value="F:serine-type endopeptidase activity"/>
    <property type="evidence" value="ECO:0007669"/>
    <property type="project" value="InterPro"/>
</dbReference>
<dbReference type="InterPro" id="IPR027065">
    <property type="entry name" value="Lon_Prtase"/>
</dbReference>
<dbReference type="InterPro" id="IPR008269">
    <property type="entry name" value="Lon_proteolytic"/>
</dbReference>
<evidence type="ECO:0000313" key="2">
    <source>
        <dbReference type="EMBL" id="GAG22473.1"/>
    </source>
</evidence>
<name>X0WD47_9ZZZZ</name>
<dbReference type="PRINTS" id="PR00830">
    <property type="entry name" value="ENDOLAPTASE"/>
</dbReference>
<dbReference type="InterPro" id="IPR020568">
    <property type="entry name" value="Ribosomal_Su5_D2-typ_SF"/>
</dbReference>